<sequence>MYVNSKFFEVKGKELWLKPEGVQSKDGRFLVFDLNWKEMPKAKSYALTLVDYEASRVIGQPFVHFAAANVTSTHLKHGENLEKTQWVMGVNSRVPGAGENSNGVHVECIPAAFKASSFEEACDYFPPMPPDKKHLYTLKVYGLDTDKLNLEKGFFLGDLNRAMLDHVVDVYTVNFWYKQ</sequence>
<dbReference type="InterPro" id="IPR005247">
    <property type="entry name" value="YbhB_YbcL/LppC-like"/>
</dbReference>
<dbReference type="NCBIfam" id="TIGR00481">
    <property type="entry name" value="YbhB/YbcL family Raf kinase inhibitor-like protein"/>
    <property type="match status" value="1"/>
</dbReference>
<dbReference type="AlphaFoldDB" id="A0AAN1EDN0"/>
<accession>A0AAN1EDN0</accession>
<dbReference type="InterPro" id="IPR036610">
    <property type="entry name" value="PEBP-like_sf"/>
</dbReference>
<gene>
    <name evidence="1" type="ORF">OIE46_02895</name>
</gene>
<organism evidence="1 2">
    <name type="scientific">Mycoplasmopsis synoviae</name>
    <name type="common">Mycoplasma synoviae</name>
    <dbReference type="NCBI Taxonomy" id="2109"/>
    <lineage>
        <taxon>Bacteria</taxon>
        <taxon>Bacillati</taxon>
        <taxon>Mycoplasmatota</taxon>
        <taxon>Mycoplasmoidales</taxon>
        <taxon>Metamycoplasmataceae</taxon>
        <taxon>Mycoplasmopsis</taxon>
    </lineage>
</organism>
<name>A0AAN1EDN0_MYCSY</name>
<dbReference type="RefSeq" id="WP_109537235.1">
    <property type="nucleotide sequence ID" value="NZ_CP012624.1"/>
</dbReference>
<dbReference type="Gene3D" id="3.90.280.10">
    <property type="entry name" value="PEBP-like"/>
    <property type="match status" value="1"/>
</dbReference>
<evidence type="ECO:0000313" key="2">
    <source>
        <dbReference type="Proteomes" id="UP001164481"/>
    </source>
</evidence>
<dbReference type="GO" id="GO:0004860">
    <property type="term" value="F:protein kinase inhibitor activity"/>
    <property type="evidence" value="ECO:0007669"/>
    <property type="project" value="UniProtKB-KW"/>
</dbReference>
<protein>
    <submittedName>
        <fullName evidence="1">YbhB/YbcL family Raf kinase inhibitor-like protein</fullName>
    </submittedName>
</protein>
<proteinExistence type="predicted"/>
<dbReference type="InterPro" id="IPR008914">
    <property type="entry name" value="PEBP"/>
</dbReference>
<dbReference type="Pfam" id="PF01161">
    <property type="entry name" value="PBP"/>
    <property type="match status" value="1"/>
</dbReference>
<dbReference type="EMBL" id="CP107525">
    <property type="protein sequence ID" value="UZW64302.1"/>
    <property type="molecule type" value="Genomic_DNA"/>
</dbReference>
<dbReference type="Proteomes" id="UP001164481">
    <property type="component" value="Chromosome"/>
</dbReference>
<reference evidence="1" key="1">
    <citation type="submission" date="2022-10" db="EMBL/GenBank/DDBJ databases">
        <authorList>
            <person name="Wei X."/>
        </authorList>
    </citation>
    <scope>NUCLEOTIDE SEQUENCE</scope>
    <source>
        <strain evidence="1">SD2</strain>
    </source>
</reference>
<evidence type="ECO:0000313" key="1">
    <source>
        <dbReference type="EMBL" id="UZW64302.1"/>
    </source>
</evidence>
<keyword evidence="1" id="KW-0649">Protein kinase inhibitor</keyword>
<reference evidence="1" key="2">
    <citation type="submission" date="2022-11" db="EMBL/GenBank/DDBJ databases">
        <title>complete genomes of mycoplasma synoviae ZX313 strain and SD2 strain.</title>
        <authorList>
            <person name="Zhong Q."/>
        </authorList>
    </citation>
    <scope>NUCLEOTIDE SEQUENCE</scope>
    <source>
        <strain evidence="1">SD2</strain>
    </source>
</reference>
<dbReference type="SUPFAM" id="SSF49777">
    <property type="entry name" value="PEBP-like"/>
    <property type="match status" value="1"/>
</dbReference>
<dbReference type="CDD" id="cd00865">
    <property type="entry name" value="PEBP_bact_arch"/>
    <property type="match status" value="1"/>
</dbReference>